<feature type="compositionally biased region" description="Acidic residues" evidence="1">
    <location>
        <begin position="141"/>
        <end position="153"/>
    </location>
</feature>
<dbReference type="AlphaFoldDB" id="A0A5Q0LFP2"/>
<feature type="region of interest" description="Disordered" evidence="1">
    <location>
        <begin position="130"/>
        <end position="164"/>
    </location>
</feature>
<organism evidence="3 4">
    <name type="scientific">Streptomyces fagopyri</name>
    <dbReference type="NCBI Taxonomy" id="2662397"/>
    <lineage>
        <taxon>Bacteria</taxon>
        <taxon>Bacillati</taxon>
        <taxon>Actinomycetota</taxon>
        <taxon>Actinomycetes</taxon>
        <taxon>Kitasatosporales</taxon>
        <taxon>Streptomycetaceae</taxon>
        <taxon>Streptomyces</taxon>
    </lineage>
</organism>
<accession>A0A5Q0LFP2</accession>
<evidence type="ECO:0000313" key="4">
    <source>
        <dbReference type="Proteomes" id="UP000326179"/>
    </source>
</evidence>
<feature type="domain" description="DUF4253" evidence="2">
    <location>
        <begin position="196"/>
        <end position="302"/>
    </location>
</feature>
<reference evidence="3 4" key="1">
    <citation type="submission" date="2019-10" db="EMBL/GenBank/DDBJ databases">
        <title>A novel species.</title>
        <authorList>
            <person name="Gao J."/>
        </authorList>
    </citation>
    <scope>NUCLEOTIDE SEQUENCE [LARGE SCALE GENOMIC DNA]</scope>
    <source>
        <strain evidence="3 4">QMT-28</strain>
    </source>
</reference>
<dbReference type="KEGG" id="sfy:GFH48_22380"/>
<evidence type="ECO:0000259" key="2">
    <source>
        <dbReference type="Pfam" id="PF14062"/>
    </source>
</evidence>
<proteinExistence type="predicted"/>
<protein>
    <submittedName>
        <fullName evidence="3">DUF4253 domain-containing protein</fullName>
    </submittedName>
</protein>
<evidence type="ECO:0000256" key="1">
    <source>
        <dbReference type="SAM" id="MobiDB-lite"/>
    </source>
</evidence>
<feature type="region of interest" description="Disordered" evidence="1">
    <location>
        <begin position="96"/>
        <end position="116"/>
    </location>
</feature>
<dbReference type="Proteomes" id="UP000326179">
    <property type="component" value="Chromosome"/>
</dbReference>
<dbReference type="EMBL" id="CP045643">
    <property type="protein sequence ID" value="QFZ75644.1"/>
    <property type="molecule type" value="Genomic_DNA"/>
</dbReference>
<sequence length="302" mass="33012">MPLPGAGIVNSLSHPGNSLRFVTPANVPEALRRLPAGLPAGRLLSPHGDGLPRVGPPRSPVLWISDEPLDDADVWWESLYRDRLTTGLHPVLFEYPDDALRPGDTRDGSGTEAGHHLLEEWRTYRRRRAEREALPPVPSSPEEDEKDDEECDWPDGSPTFDAWPGLAVAPAREAGPDESAAAAAAHLVRKESLRHLALVPAARSADIPAAIGWTGMADRLSAGDLSAVLRSWEDRFGARLVGLGHATAFVSVAARPADLDQAHVLALEHYLTCPDTVEQGMCTFPEYAGDLLERSVWRFWWD</sequence>
<dbReference type="InterPro" id="IPR025349">
    <property type="entry name" value="DUF4253"/>
</dbReference>
<keyword evidence="4" id="KW-1185">Reference proteome</keyword>
<gene>
    <name evidence="3" type="ORF">GFH48_22380</name>
</gene>
<feature type="compositionally biased region" description="Basic and acidic residues" evidence="1">
    <location>
        <begin position="98"/>
        <end position="116"/>
    </location>
</feature>
<name>A0A5Q0LFP2_9ACTN</name>
<dbReference type="Pfam" id="PF14062">
    <property type="entry name" value="DUF4253"/>
    <property type="match status" value="1"/>
</dbReference>
<evidence type="ECO:0000313" key="3">
    <source>
        <dbReference type="EMBL" id="QFZ75644.1"/>
    </source>
</evidence>